<dbReference type="InterPro" id="IPR020806">
    <property type="entry name" value="PKS_PP-bd"/>
</dbReference>
<evidence type="ECO:0000256" key="3">
    <source>
        <dbReference type="ARBA" id="ARBA00022450"/>
    </source>
</evidence>
<dbReference type="NCBIfam" id="TIGR01733">
    <property type="entry name" value="AA-adenyl-dom"/>
    <property type="match status" value="1"/>
</dbReference>
<dbReference type="InterPro" id="IPR042099">
    <property type="entry name" value="ANL_N_sf"/>
</dbReference>
<evidence type="ECO:0000256" key="7">
    <source>
        <dbReference type="ARBA" id="ARBA00023268"/>
    </source>
</evidence>
<dbReference type="InterPro" id="IPR001242">
    <property type="entry name" value="Condensation_dom"/>
</dbReference>
<evidence type="ECO:0000259" key="8">
    <source>
        <dbReference type="PROSITE" id="PS50075"/>
    </source>
</evidence>
<keyword evidence="7" id="KW-0511">Multifunctional enzyme</keyword>
<evidence type="ECO:0000256" key="5">
    <source>
        <dbReference type="ARBA" id="ARBA00022737"/>
    </source>
</evidence>
<keyword evidence="3" id="KW-0596">Phosphopantetheine</keyword>
<dbReference type="PANTHER" id="PTHR45527:SF1">
    <property type="entry name" value="FATTY ACID SYNTHASE"/>
    <property type="match status" value="1"/>
</dbReference>
<comment type="cofactor">
    <cofactor evidence="1">
        <name>pantetheine 4'-phosphate</name>
        <dbReference type="ChEBI" id="CHEBI:47942"/>
    </cofactor>
</comment>
<dbReference type="Pfam" id="PF00668">
    <property type="entry name" value="Condensation"/>
    <property type="match status" value="2"/>
</dbReference>
<name>A0ABW9Y076_9BACL</name>
<keyword evidence="6" id="KW-0045">Antibiotic biosynthesis</keyword>
<keyword evidence="4" id="KW-0597">Phosphoprotein</keyword>
<dbReference type="CDD" id="cd19531">
    <property type="entry name" value="LCL_NRPS-like"/>
    <property type="match status" value="1"/>
</dbReference>
<reference evidence="9 10" key="1">
    <citation type="submission" date="2020-01" db="EMBL/GenBank/DDBJ databases">
        <title>Paenibacillus soybeanensis sp. nov. isolated from the nodules of soybean (Glycine max(L.) Merr).</title>
        <authorList>
            <person name="Wang H."/>
        </authorList>
    </citation>
    <scope>NUCLEOTIDE SEQUENCE [LARGE SCALE GENOMIC DNA]</scope>
    <source>
        <strain evidence="9 10">T1</strain>
    </source>
</reference>
<feature type="non-terminal residue" evidence="9">
    <location>
        <position position="1"/>
    </location>
</feature>
<dbReference type="InterPro" id="IPR036736">
    <property type="entry name" value="ACP-like_sf"/>
</dbReference>
<evidence type="ECO:0000313" key="9">
    <source>
        <dbReference type="EMBL" id="NBD28393.1"/>
    </source>
</evidence>
<dbReference type="Gene3D" id="3.40.50.980">
    <property type="match status" value="2"/>
</dbReference>
<dbReference type="PROSITE" id="PS00012">
    <property type="entry name" value="PHOSPHOPANTETHEINE"/>
    <property type="match status" value="1"/>
</dbReference>
<dbReference type="Gene3D" id="3.30.559.10">
    <property type="entry name" value="Chloramphenicol acetyltransferase-like domain"/>
    <property type="match status" value="1"/>
</dbReference>
<comment type="similarity">
    <text evidence="2">Belongs to the ATP-dependent AMP-binding enzyme family.</text>
</comment>
<dbReference type="InterPro" id="IPR025110">
    <property type="entry name" value="AMP-bd_C"/>
</dbReference>
<dbReference type="Gene3D" id="2.30.38.10">
    <property type="entry name" value="Luciferase, Domain 3"/>
    <property type="match status" value="1"/>
</dbReference>
<dbReference type="Gene3D" id="3.40.50.12780">
    <property type="entry name" value="N-terminal domain of ligase-like"/>
    <property type="match status" value="1"/>
</dbReference>
<dbReference type="SMART" id="SM00823">
    <property type="entry name" value="PKS_PP"/>
    <property type="match status" value="1"/>
</dbReference>
<keyword evidence="5" id="KW-0677">Repeat</keyword>
<gene>
    <name evidence="9" type="ORF">GT019_31430</name>
</gene>
<dbReference type="InterPro" id="IPR023213">
    <property type="entry name" value="CAT-like_dom_sf"/>
</dbReference>
<dbReference type="Gene3D" id="3.30.559.30">
    <property type="entry name" value="Nonribosomal peptide synthetase, condensation domain"/>
    <property type="match status" value="2"/>
</dbReference>
<dbReference type="InterPro" id="IPR006162">
    <property type="entry name" value="Ppantetheine_attach_site"/>
</dbReference>
<evidence type="ECO:0000256" key="1">
    <source>
        <dbReference type="ARBA" id="ARBA00001957"/>
    </source>
</evidence>
<dbReference type="Pfam" id="PF00550">
    <property type="entry name" value="PP-binding"/>
    <property type="match status" value="1"/>
</dbReference>
<dbReference type="Gene3D" id="3.30.300.30">
    <property type="match status" value="1"/>
</dbReference>
<dbReference type="PROSITE" id="PS50075">
    <property type="entry name" value="CARRIER"/>
    <property type="match status" value="1"/>
</dbReference>
<sequence length="1191" mass="133478">IDISMEYSTALFKSETIQRMAAHFRQVLEVAVSEPQAAMKDMGLLSEAERQQILFDFNATTADYPQDNTIHGLFEAQVERTPDNIAVVFEEQQLTYRELNARANQLARVLREKGVQPDSLVGIMVERSLEMIVGIMAILKAGGAYVPLDPEFPKERIQYMLADSGSKLLLIQPHLDKQADFALLIDTQVITLKDELFETEEDSNMLAISKSHHLAYVIYTSGSTGLPKGVMVEHHSVVNYLRALQYHYPLNEVDVLLQKSLFSFDASVREIFWWISVGASVQLLAPNGEKDPKEIIRAIEDGAVTVLHFIPSMLQVFLDYVEQKSYQLSLQSLRRVFSGGERLTASLAKRFEKLIGVPYNVELTNSYGPTEATVVTSYFDIKDDNIFDTVPIGRPIDSAKVYIVNRYNQLQPVGVVGELCIGGAGLARGYLNRQELAAEKFVANPFHPGERMYRSGDLVRWLPDGNIEFLGRIDQQVKIRGYRIELGEIEAQLLGMEAVKEAVVIAHPNEQGEHELCAYVVAEEDLTVAELRGGLSLALPSYMVPSYYVQLEQLPLTPNGKLDRKALPAPEGQLATGVAYVAPRSELEQAVASIWQDVLGVTQVGVHDNFFELGGHSLRAMTLLSRLHRELGVELKLGELFRHPTLEAMAAAAGSGERTAYAAIRPVAEQPYYAVSSAQKRMYVLSQLEGAELSYNMPIVLQLEGQVDRGRVEQALNSLIARHESLRTSFEMNDGEVVQIIHPALAFAVSERQAAEAEAAQVVEAFIRPFDLQVAPLLRVELVQMAPERHLLLIDMHHIIADGVSLGVMVEEFTKLYAGEELPALRIQYKDYAAWQQERQGSEAMKEHESYWLETLAGEVPTLQLPTDYPRPAVRSFEGARVGFTLDETLAGRLRDMAEETGTTLYMVLLAAYKVLLSKYTGQEEVIVGSPIAGRPHADVEKLMGVFVNTLALRSYPTGEKTFASFLQEVKEQTLSAFEHQEYPFEELVGQLELTRDLSRHPLFDTMFILQNTERGVLELPGLRIAPYERDHRAAKFDLTLQAAERENEIDISMEYSTALFKAETIQRMAAHFRQVLQTAVDDPHRAVREMELLSHAEKHQILFDFNATTSDYPEDNTIHGLFEAQAERTPDNIAVVFEEQQLTYRELNERANQLARVLRDKGVQADSLVGLMVERSLEMIVGMLAILKAG</sequence>
<dbReference type="PROSITE" id="PS00455">
    <property type="entry name" value="AMP_BINDING"/>
    <property type="match status" value="1"/>
</dbReference>
<feature type="domain" description="Carrier" evidence="8">
    <location>
        <begin position="582"/>
        <end position="657"/>
    </location>
</feature>
<evidence type="ECO:0000256" key="6">
    <source>
        <dbReference type="ARBA" id="ARBA00023194"/>
    </source>
</evidence>
<proteinExistence type="inferred from homology"/>
<dbReference type="Proteomes" id="UP000665561">
    <property type="component" value="Unassembled WGS sequence"/>
</dbReference>
<feature type="non-terminal residue" evidence="9">
    <location>
        <position position="1191"/>
    </location>
</feature>
<dbReference type="SUPFAM" id="SSF56801">
    <property type="entry name" value="Acetyl-CoA synthetase-like"/>
    <property type="match status" value="2"/>
</dbReference>
<evidence type="ECO:0000256" key="4">
    <source>
        <dbReference type="ARBA" id="ARBA00022553"/>
    </source>
</evidence>
<dbReference type="EMBL" id="JAAAMV010000045">
    <property type="protein sequence ID" value="NBD28393.1"/>
    <property type="molecule type" value="Genomic_DNA"/>
</dbReference>
<dbReference type="Pfam" id="PF13193">
    <property type="entry name" value="AMP-binding_C"/>
    <property type="match status" value="1"/>
</dbReference>
<comment type="caution">
    <text evidence="9">The sequence shown here is derived from an EMBL/GenBank/DDBJ whole genome shotgun (WGS) entry which is preliminary data.</text>
</comment>
<dbReference type="SUPFAM" id="SSF47336">
    <property type="entry name" value="ACP-like"/>
    <property type="match status" value="1"/>
</dbReference>
<dbReference type="Pfam" id="PF00501">
    <property type="entry name" value="AMP-binding"/>
    <property type="match status" value="2"/>
</dbReference>
<keyword evidence="10" id="KW-1185">Reference proteome</keyword>
<dbReference type="SUPFAM" id="SSF52777">
    <property type="entry name" value="CoA-dependent acyltransferases"/>
    <property type="match status" value="3"/>
</dbReference>
<accession>A0ABW9Y076</accession>
<dbReference type="PANTHER" id="PTHR45527">
    <property type="entry name" value="NONRIBOSOMAL PEPTIDE SYNTHETASE"/>
    <property type="match status" value="1"/>
</dbReference>
<dbReference type="InterPro" id="IPR000873">
    <property type="entry name" value="AMP-dep_synth/lig_dom"/>
</dbReference>
<organism evidence="9 10">
    <name type="scientific">Paenibacillus glycinis</name>
    <dbReference type="NCBI Taxonomy" id="2697035"/>
    <lineage>
        <taxon>Bacteria</taxon>
        <taxon>Bacillati</taxon>
        <taxon>Bacillota</taxon>
        <taxon>Bacilli</taxon>
        <taxon>Bacillales</taxon>
        <taxon>Paenibacillaceae</taxon>
        <taxon>Paenibacillus</taxon>
    </lineage>
</organism>
<dbReference type="InterPro" id="IPR010071">
    <property type="entry name" value="AA_adenyl_dom"/>
</dbReference>
<dbReference type="InterPro" id="IPR045851">
    <property type="entry name" value="AMP-bd_C_sf"/>
</dbReference>
<protein>
    <submittedName>
        <fullName evidence="9">Amino acid adenylation domain-containing protein</fullName>
    </submittedName>
</protein>
<dbReference type="Gene3D" id="1.10.1200.10">
    <property type="entry name" value="ACP-like"/>
    <property type="match status" value="1"/>
</dbReference>
<dbReference type="InterPro" id="IPR009081">
    <property type="entry name" value="PP-bd_ACP"/>
</dbReference>
<evidence type="ECO:0000313" key="10">
    <source>
        <dbReference type="Proteomes" id="UP000665561"/>
    </source>
</evidence>
<evidence type="ECO:0000256" key="2">
    <source>
        <dbReference type="ARBA" id="ARBA00006432"/>
    </source>
</evidence>
<dbReference type="InterPro" id="IPR020845">
    <property type="entry name" value="AMP-binding_CS"/>
</dbReference>